<keyword evidence="5" id="KW-0051">Antiviral defense</keyword>
<accession>A0A1H0FV89</accession>
<protein>
    <recommendedName>
        <fullName evidence="3">CRISPR system Cms protein Csm2</fullName>
    </recommendedName>
    <alternativeName>
        <fullName evidence="6">CRISPR type III A-associated protein Csm2</fullName>
    </alternativeName>
</protein>
<dbReference type="AlphaFoldDB" id="A0A1H0FV89"/>
<proteinExistence type="inferred from homology"/>
<name>A0A1H0FV89_9BACT</name>
<evidence type="ECO:0000256" key="1">
    <source>
        <dbReference type="ARBA" id="ARBA00003640"/>
    </source>
</evidence>
<dbReference type="STRING" id="206665.SAMN04488516_11442"/>
<dbReference type="Proteomes" id="UP000199602">
    <property type="component" value="Unassembled WGS sequence"/>
</dbReference>
<dbReference type="OrthoDB" id="9803002at2"/>
<sequence length="136" mass="16184">MDKIKLRNDDGSINYLAFSEIAEKKAELIDRVALRNKKGDKQNNKSSQLRKFYDELFKINQRGMNYNNNEWQKIILPQLHMLIPKAVYAQGRKLVTHHFVDMIKNLITQVKTKDDLQLAVDFFEAFIGFYRIYREK</sequence>
<dbReference type="GO" id="GO:0051607">
    <property type="term" value="P:defense response to virus"/>
    <property type="evidence" value="ECO:0007669"/>
    <property type="project" value="UniProtKB-KW"/>
</dbReference>
<evidence type="ECO:0000313" key="8">
    <source>
        <dbReference type="Proteomes" id="UP000199602"/>
    </source>
</evidence>
<organism evidence="7 8">
    <name type="scientific">Desulfonauticus submarinus</name>
    <dbReference type="NCBI Taxonomy" id="206665"/>
    <lineage>
        <taxon>Bacteria</taxon>
        <taxon>Pseudomonadati</taxon>
        <taxon>Thermodesulfobacteriota</taxon>
        <taxon>Desulfovibrionia</taxon>
        <taxon>Desulfovibrionales</taxon>
        <taxon>Desulfonauticaceae</taxon>
        <taxon>Desulfonauticus</taxon>
    </lineage>
</organism>
<comment type="similarity">
    <text evidence="2">Belongs to the CRISPR-associated Csm2 family.</text>
</comment>
<keyword evidence="4" id="KW-0694">RNA-binding</keyword>
<dbReference type="EMBL" id="FNIN01000014">
    <property type="protein sequence ID" value="SDN98399.1"/>
    <property type="molecule type" value="Genomic_DNA"/>
</dbReference>
<evidence type="ECO:0000256" key="6">
    <source>
        <dbReference type="ARBA" id="ARBA00031723"/>
    </source>
</evidence>
<dbReference type="GO" id="GO:0003723">
    <property type="term" value="F:RNA binding"/>
    <property type="evidence" value="ECO:0007669"/>
    <property type="project" value="UniProtKB-KW"/>
</dbReference>
<evidence type="ECO:0000256" key="3">
    <source>
        <dbReference type="ARBA" id="ARBA00016118"/>
    </source>
</evidence>
<keyword evidence="8" id="KW-1185">Reference proteome</keyword>
<evidence type="ECO:0000256" key="5">
    <source>
        <dbReference type="ARBA" id="ARBA00023118"/>
    </source>
</evidence>
<reference evidence="7 8" key="1">
    <citation type="submission" date="2016-10" db="EMBL/GenBank/DDBJ databases">
        <authorList>
            <person name="de Groot N.N."/>
        </authorList>
    </citation>
    <scope>NUCLEOTIDE SEQUENCE [LARGE SCALE GENOMIC DNA]</scope>
    <source>
        <strain evidence="7 8">DSM 15269</strain>
    </source>
</reference>
<dbReference type="Pfam" id="PF03750">
    <property type="entry name" value="Csm2_III-A"/>
    <property type="match status" value="1"/>
</dbReference>
<gene>
    <name evidence="7" type="ORF">SAMN04488516_11442</name>
</gene>
<evidence type="ECO:0000313" key="7">
    <source>
        <dbReference type="EMBL" id="SDN98399.1"/>
    </source>
</evidence>
<evidence type="ECO:0000256" key="4">
    <source>
        <dbReference type="ARBA" id="ARBA00022884"/>
    </source>
</evidence>
<evidence type="ECO:0000256" key="2">
    <source>
        <dbReference type="ARBA" id="ARBA00006896"/>
    </source>
</evidence>
<dbReference type="InterPro" id="IPR010149">
    <property type="entry name" value="CRISPR-assoc_prot_Csm2_III-A"/>
</dbReference>
<dbReference type="NCBIfam" id="TIGR01870">
    <property type="entry name" value="cas_TM1810_Csm2"/>
    <property type="match status" value="1"/>
</dbReference>
<comment type="function">
    <text evidence="1">This subunit may be involved in monitoring complementarity of crRNA and target RNA.</text>
</comment>
<dbReference type="RefSeq" id="WP_092066311.1">
    <property type="nucleotide sequence ID" value="NZ_FNIN01000014.1"/>
</dbReference>